<dbReference type="PANTHER" id="PTHR43941">
    <property type="entry name" value="STRUCTURAL MAINTENANCE OF CHROMOSOMES PROTEIN 2"/>
    <property type="match status" value="1"/>
</dbReference>
<keyword evidence="1" id="KW-0175">Coiled coil</keyword>
<feature type="coiled-coil region" evidence="1">
    <location>
        <begin position="134"/>
        <end position="292"/>
    </location>
</feature>
<accession>A0AAE0GKK9</accession>
<evidence type="ECO:0000313" key="4">
    <source>
        <dbReference type="Proteomes" id="UP001190700"/>
    </source>
</evidence>
<feature type="compositionally biased region" description="Polar residues" evidence="2">
    <location>
        <begin position="446"/>
        <end position="461"/>
    </location>
</feature>
<reference evidence="3 4" key="1">
    <citation type="journal article" date="2015" name="Genome Biol. Evol.">
        <title>Comparative Genomics of a Bacterivorous Green Alga Reveals Evolutionary Causalities and Consequences of Phago-Mixotrophic Mode of Nutrition.</title>
        <authorList>
            <person name="Burns J.A."/>
            <person name="Paasch A."/>
            <person name="Narechania A."/>
            <person name="Kim E."/>
        </authorList>
    </citation>
    <scope>NUCLEOTIDE SEQUENCE [LARGE SCALE GENOMIC DNA]</scope>
    <source>
        <strain evidence="3 4">PLY_AMNH</strain>
    </source>
</reference>
<dbReference type="GO" id="GO:0000796">
    <property type="term" value="C:condensin complex"/>
    <property type="evidence" value="ECO:0007669"/>
    <property type="project" value="TreeGrafter"/>
</dbReference>
<comment type="caution">
    <text evidence="3">The sequence shown here is derived from an EMBL/GenBank/DDBJ whole genome shotgun (WGS) entry which is preliminary data.</text>
</comment>
<sequence length="553" mass="60803">MQQQQQQQAPAMMIPPNLSFSFDHGAGIDLSQKARSTDGPAGININLSPNAYNKPKRVNLTFDEQQPTDEVSQTLLSNLQDVCALLQDSLAQLQSTFSEEVPKMTAITQRKIGRRAMNGVVDSLPHVLTAYQAAQGMQKQLWKLTTRVEELERAEAEAIDRTESLEEALHVNEEAMACLREEHQRHLAEAEKKVQAARKDTLAAQQEGESAAEEARALLRAAQLEAVSDKAKATASYDEAQRHLKNERCEAEVLRKEAQQAKHEAEKMQQMKAEALKAAKDAQLEASQAAQESEVRKQAEVLAQDLAKQECAAAHQAGNREAAAMQLKDQAEGLLANASMEVEKSRERAVQLEARLAVQAIKLENAEEELQNVNHDRERLNLQLKQHQGSWYQNAQVKFEEALRRSKGVYLDSSGGVSYGREPDLADNSPPPSLTYQPSRFLDPKMQSSSVSAAGHPSQSGGYSGHNGGPPRHSGGYSGHGGDPPLHSGGYSGHNVGPPAYPVSVPREVAGSTSPARSFDPASEMAILLKRIQQQQEQQHHQSGRRQHHNHHH</sequence>
<feature type="compositionally biased region" description="Basic residues" evidence="2">
    <location>
        <begin position="542"/>
        <end position="553"/>
    </location>
</feature>
<protein>
    <submittedName>
        <fullName evidence="3">Uncharacterized protein</fullName>
    </submittedName>
</protein>
<dbReference type="GO" id="GO:0003682">
    <property type="term" value="F:chromatin binding"/>
    <property type="evidence" value="ECO:0007669"/>
    <property type="project" value="TreeGrafter"/>
</dbReference>
<dbReference type="Proteomes" id="UP001190700">
    <property type="component" value="Unassembled WGS sequence"/>
</dbReference>
<organism evidence="3 4">
    <name type="scientific">Cymbomonas tetramitiformis</name>
    <dbReference type="NCBI Taxonomy" id="36881"/>
    <lineage>
        <taxon>Eukaryota</taxon>
        <taxon>Viridiplantae</taxon>
        <taxon>Chlorophyta</taxon>
        <taxon>Pyramimonadophyceae</taxon>
        <taxon>Pyramimonadales</taxon>
        <taxon>Pyramimonadaceae</taxon>
        <taxon>Cymbomonas</taxon>
    </lineage>
</organism>
<feature type="coiled-coil region" evidence="1">
    <location>
        <begin position="328"/>
        <end position="390"/>
    </location>
</feature>
<proteinExistence type="predicted"/>
<evidence type="ECO:0000256" key="1">
    <source>
        <dbReference type="SAM" id="Coils"/>
    </source>
</evidence>
<evidence type="ECO:0000256" key="2">
    <source>
        <dbReference type="SAM" id="MobiDB-lite"/>
    </source>
</evidence>
<feature type="region of interest" description="Disordered" evidence="2">
    <location>
        <begin position="414"/>
        <end position="520"/>
    </location>
</feature>
<feature type="region of interest" description="Disordered" evidence="2">
    <location>
        <begin position="532"/>
        <end position="553"/>
    </location>
</feature>
<dbReference type="EMBL" id="LGRX02004639">
    <property type="protein sequence ID" value="KAK3279862.1"/>
    <property type="molecule type" value="Genomic_DNA"/>
</dbReference>
<gene>
    <name evidence="3" type="ORF">CYMTET_12277</name>
</gene>
<dbReference type="GO" id="GO:0007076">
    <property type="term" value="P:mitotic chromosome condensation"/>
    <property type="evidence" value="ECO:0007669"/>
    <property type="project" value="TreeGrafter"/>
</dbReference>
<dbReference type="AlphaFoldDB" id="A0AAE0GKK9"/>
<dbReference type="PANTHER" id="PTHR43941:SF1">
    <property type="entry name" value="STRUCTURAL MAINTENANCE OF CHROMOSOMES PROTEIN 2"/>
    <property type="match status" value="1"/>
</dbReference>
<evidence type="ECO:0000313" key="3">
    <source>
        <dbReference type="EMBL" id="KAK3279862.1"/>
    </source>
</evidence>
<name>A0AAE0GKK9_9CHLO</name>
<dbReference type="GO" id="GO:0000793">
    <property type="term" value="C:condensed chromosome"/>
    <property type="evidence" value="ECO:0007669"/>
    <property type="project" value="TreeGrafter"/>
</dbReference>
<dbReference type="GO" id="GO:0000785">
    <property type="term" value="C:chromatin"/>
    <property type="evidence" value="ECO:0007669"/>
    <property type="project" value="TreeGrafter"/>
</dbReference>
<keyword evidence="4" id="KW-1185">Reference proteome</keyword>